<accession>A0A6A4PJK4</accession>
<proteinExistence type="predicted"/>
<evidence type="ECO:0000313" key="1">
    <source>
        <dbReference type="EMBL" id="KAE9601733.1"/>
    </source>
</evidence>
<organism evidence="1 2">
    <name type="scientific">Lupinus albus</name>
    <name type="common">White lupine</name>
    <name type="synonym">Lupinus termis</name>
    <dbReference type="NCBI Taxonomy" id="3870"/>
    <lineage>
        <taxon>Eukaryota</taxon>
        <taxon>Viridiplantae</taxon>
        <taxon>Streptophyta</taxon>
        <taxon>Embryophyta</taxon>
        <taxon>Tracheophyta</taxon>
        <taxon>Spermatophyta</taxon>
        <taxon>Magnoliopsida</taxon>
        <taxon>eudicotyledons</taxon>
        <taxon>Gunneridae</taxon>
        <taxon>Pentapetalae</taxon>
        <taxon>rosids</taxon>
        <taxon>fabids</taxon>
        <taxon>Fabales</taxon>
        <taxon>Fabaceae</taxon>
        <taxon>Papilionoideae</taxon>
        <taxon>50 kb inversion clade</taxon>
        <taxon>genistoids sensu lato</taxon>
        <taxon>core genistoids</taxon>
        <taxon>Genisteae</taxon>
        <taxon>Lupinus</taxon>
    </lineage>
</organism>
<name>A0A6A4PJK4_LUPAL</name>
<dbReference type="EMBL" id="WOCE01000013">
    <property type="protein sequence ID" value="KAE9601733.1"/>
    <property type="molecule type" value="Genomic_DNA"/>
</dbReference>
<protein>
    <submittedName>
        <fullName evidence="1">Uncharacterized protein</fullName>
    </submittedName>
</protein>
<reference evidence="2" key="1">
    <citation type="journal article" date="2020" name="Nat. Commun.">
        <title>Genome sequence of the cluster root forming white lupin.</title>
        <authorList>
            <person name="Hufnagel B."/>
            <person name="Marques A."/>
            <person name="Soriano A."/>
            <person name="Marques L."/>
            <person name="Divol F."/>
            <person name="Doumas P."/>
            <person name="Sallet E."/>
            <person name="Mancinotti D."/>
            <person name="Carrere S."/>
            <person name="Marande W."/>
            <person name="Arribat S."/>
            <person name="Keller J."/>
            <person name="Huneau C."/>
            <person name="Blein T."/>
            <person name="Aime D."/>
            <person name="Laguerre M."/>
            <person name="Taylor J."/>
            <person name="Schubert V."/>
            <person name="Nelson M."/>
            <person name="Geu-Flores F."/>
            <person name="Crespi M."/>
            <person name="Gallardo-Guerrero K."/>
            <person name="Delaux P.-M."/>
            <person name="Salse J."/>
            <person name="Berges H."/>
            <person name="Guyot R."/>
            <person name="Gouzy J."/>
            <person name="Peret B."/>
        </authorList>
    </citation>
    <scope>NUCLEOTIDE SEQUENCE [LARGE SCALE GENOMIC DNA]</scope>
    <source>
        <strain evidence="2">cv. Amiga</strain>
    </source>
</reference>
<keyword evidence="2" id="KW-1185">Reference proteome</keyword>
<evidence type="ECO:0000313" key="2">
    <source>
        <dbReference type="Proteomes" id="UP000447434"/>
    </source>
</evidence>
<sequence length="100" mass="11724">MLNRLFLTHTHDLLRVFRVKETLLRKVLQTPNMAIFSSFLSWADMDFFSTMIEGIQAATFLIQVRDFSIKVILLDFSTLVEIIFRCLLWCQDSIVHRSGL</sequence>
<dbReference type="Proteomes" id="UP000447434">
    <property type="component" value="Chromosome 13"/>
</dbReference>
<comment type="caution">
    <text evidence="1">The sequence shown here is derived from an EMBL/GenBank/DDBJ whole genome shotgun (WGS) entry which is preliminary data.</text>
</comment>
<dbReference type="AlphaFoldDB" id="A0A6A4PJK4"/>
<gene>
    <name evidence="1" type="ORF">Lalb_Chr13g0300921</name>
</gene>